<evidence type="ECO:0000256" key="1">
    <source>
        <dbReference type="ARBA" id="ARBA00001933"/>
    </source>
</evidence>
<dbReference type="CDD" id="cd00449">
    <property type="entry name" value="PLPDE_IV"/>
    <property type="match status" value="1"/>
</dbReference>
<evidence type="ECO:0000313" key="6">
    <source>
        <dbReference type="EMBL" id="QNB47332.1"/>
    </source>
</evidence>
<dbReference type="RefSeq" id="WP_034421293.1">
    <property type="nucleotide sequence ID" value="NZ_CP045798.1"/>
</dbReference>
<dbReference type="KEGG" id="tfr:BR63_14155"/>
<comment type="cofactor">
    <cofactor evidence="1 5">
        <name>pyridoxal 5'-phosphate</name>
        <dbReference type="ChEBI" id="CHEBI:597326"/>
    </cofactor>
</comment>
<dbReference type="GO" id="GO:0046394">
    <property type="term" value="P:carboxylic acid biosynthetic process"/>
    <property type="evidence" value="ECO:0007669"/>
    <property type="project" value="UniProtKB-ARBA"/>
</dbReference>
<dbReference type="Gene3D" id="3.20.10.10">
    <property type="entry name" value="D-amino Acid Aminotransferase, subunit A, domain 2"/>
    <property type="match status" value="1"/>
</dbReference>
<dbReference type="InterPro" id="IPR036038">
    <property type="entry name" value="Aminotransferase-like"/>
</dbReference>
<dbReference type="OrthoDB" id="9805628at2"/>
<dbReference type="FunFam" id="3.20.10.10:FF:000002">
    <property type="entry name" value="D-alanine aminotransferase"/>
    <property type="match status" value="1"/>
</dbReference>
<dbReference type="SUPFAM" id="SSF56752">
    <property type="entry name" value="D-aminoacid aminotransferase-like PLP-dependent enzymes"/>
    <property type="match status" value="1"/>
</dbReference>
<keyword evidence="3 5" id="KW-0663">Pyridoxal phosphate</keyword>
<accession>A0A7G6E5H8</accession>
<dbReference type="InterPro" id="IPR001544">
    <property type="entry name" value="Aminotrans_IV"/>
</dbReference>
<dbReference type="Proteomes" id="UP000515847">
    <property type="component" value="Chromosome"/>
</dbReference>
<name>A0A7G6E5H8_THEFR</name>
<evidence type="ECO:0008006" key="8">
    <source>
        <dbReference type="Google" id="ProtNLM"/>
    </source>
</evidence>
<dbReference type="PANTHER" id="PTHR42743">
    <property type="entry name" value="AMINO-ACID AMINOTRANSFERASE"/>
    <property type="match status" value="1"/>
</dbReference>
<evidence type="ECO:0000256" key="4">
    <source>
        <dbReference type="RuleBase" id="RU004106"/>
    </source>
</evidence>
<evidence type="ECO:0000256" key="3">
    <source>
        <dbReference type="ARBA" id="ARBA00022898"/>
    </source>
</evidence>
<dbReference type="AlphaFoldDB" id="A0A7G6E5H8"/>
<evidence type="ECO:0000256" key="5">
    <source>
        <dbReference type="RuleBase" id="RU004516"/>
    </source>
</evidence>
<dbReference type="InterPro" id="IPR018300">
    <property type="entry name" value="Aminotrans_IV_CS"/>
</dbReference>
<evidence type="ECO:0000256" key="2">
    <source>
        <dbReference type="ARBA" id="ARBA00009320"/>
    </source>
</evidence>
<dbReference type="Pfam" id="PF01063">
    <property type="entry name" value="Aminotran_4"/>
    <property type="match status" value="1"/>
</dbReference>
<keyword evidence="7" id="KW-1185">Reference proteome</keyword>
<dbReference type="GO" id="GO:0005829">
    <property type="term" value="C:cytosol"/>
    <property type="evidence" value="ECO:0007669"/>
    <property type="project" value="TreeGrafter"/>
</dbReference>
<gene>
    <name evidence="6" type="ORF">BR63_14155</name>
</gene>
<proteinExistence type="inferred from homology"/>
<dbReference type="PROSITE" id="PS00770">
    <property type="entry name" value="AA_TRANSFER_CLASS_4"/>
    <property type="match status" value="1"/>
</dbReference>
<sequence>MKEAVVGKIVKGALVINKEPVVSCWDQGLLYGYGIFETMRVYRGRVFALNPHLKRLAKSCSQLGISNNLPLEDMATRIQEYAKVMGAGAIRLTITKGNPSRDIDSMFILTWRDLIYSSQDYEEGFSAIISPVRKNQTSPLVYHKTLNFMDNILAIEEARRLGSREALFLNINHHLTEGTMSNLFFLKNGFLHTPAITCGLLGGITRRIVIDLAVTRGYRVVEDQYFLEDLLGADEAFLTNSLMEIMPLVKVDGRAIGHGKPGKVTVELLRHYQMLTMESF</sequence>
<evidence type="ECO:0000313" key="7">
    <source>
        <dbReference type="Proteomes" id="UP000515847"/>
    </source>
</evidence>
<dbReference type="InterPro" id="IPR043132">
    <property type="entry name" value="BCAT-like_C"/>
</dbReference>
<dbReference type="EMBL" id="CP045798">
    <property type="protein sequence ID" value="QNB47332.1"/>
    <property type="molecule type" value="Genomic_DNA"/>
</dbReference>
<comment type="similarity">
    <text evidence="2 4">Belongs to the class-IV pyridoxal-phosphate-dependent aminotransferase family.</text>
</comment>
<dbReference type="InterPro" id="IPR050571">
    <property type="entry name" value="Class-IV_PLP-Dep_Aminotrnsfr"/>
</dbReference>
<dbReference type="PANTHER" id="PTHR42743:SF11">
    <property type="entry name" value="AMINODEOXYCHORISMATE LYASE"/>
    <property type="match status" value="1"/>
</dbReference>
<protein>
    <recommendedName>
        <fullName evidence="8">Branched-chain amino acid aminotransferase</fullName>
    </recommendedName>
</protein>
<reference evidence="6 7" key="1">
    <citation type="journal article" date="2019" name="Front. Microbiol.">
        <title>Thermoanaerosceptrum fracticalcis gen. nov. sp. nov., a Novel Fumarate-Fermenting Microorganism From a Deep Fractured Carbonate Aquifer of the US Great Basin.</title>
        <authorList>
            <person name="Hamilton-Brehm S.D."/>
            <person name="Stewart L.E."/>
            <person name="Zavarin M."/>
            <person name="Caldwell M."/>
            <person name="Lawson P.A."/>
            <person name="Onstott T.C."/>
            <person name="Grzymski J."/>
            <person name="Neveux I."/>
            <person name="Lollar B.S."/>
            <person name="Russell C.E."/>
            <person name="Moser D.P."/>
        </authorList>
    </citation>
    <scope>NUCLEOTIDE SEQUENCE [LARGE SCALE GENOMIC DNA]</scope>
    <source>
        <strain evidence="6 7">DRI-13</strain>
    </source>
</reference>
<dbReference type="Gene3D" id="3.30.470.10">
    <property type="match status" value="1"/>
</dbReference>
<organism evidence="6 7">
    <name type="scientific">Thermanaerosceptrum fracticalcis</name>
    <dbReference type="NCBI Taxonomy" id="1712410"/>
    <lineage>
        <taxon>Bacteria</taxon>
        <taxon>Bacillati</taxon>
        <taxon>Bacillota</taxon>
        <taxon>Clostridia</taxon>
        <taxon>Eubacteriales</taxon>
        <taxon>Peptococcaceae</taxon>
        <taxon>Thermanaerosceptrum</taxon>
    </lineage>
</organism>
<dbReference type="InterPro" id="IPR043131">
    <property type="entry name" value="BCAT-like_N"/>
</dbReference>
<dbReference type="GO" id="GO:0008652">
    <property type="term" value="P:amino acid biosynthetic process"/>
    <property type="evidence" value="ECO:0007669"/>
    <property type="project" value="UniProtKB-ARBA"/>
</dbReference>
<dbReference type="GO" id="GO:0003824">
    <property type="term" value="F:catalytic activity"/>
    <property type="evidence" value="ECO:0007669"/>
    <property type="project" value="InterPro"/>
</dbReference>